<dbReference type="CDD" id="cd06261">
    <property type="entry name" value="TM_PBP2"/>
    <property type="match status" value="1"/>
</dbReference>
<evidence type="ECO:0000256" key="9">
    <source>
        <dbReference type="ARBA" id="ARBA00023136"/>
    </source>
</evidence>
<dbReference type="EMBL" id="MRUL01000003">
    <property type="protein sequence ID" value="OON40886.1"/>
    <property type="molecule type" value="Genomic_DNA"/>
</dbReference>
<evidence type="ECO:0000256" key="8">
    <source>
        <dbReference type="ARBA" id="ARBA00022989"/>
    </source>
</evidence>
<evidence type="ECO:0000256" key="5">
    <source>
        <dbReference type="ARBA" id="ARBA00022519"/>
    </source>
</evidence>
<proteinExistence type="inferred from homology"/>
<evidence type="ECO:0000256" key="11">
    <source>
        <dbReference type="ARBA" id="ARBA00063465"/>
    </source>
</evidence>
<evidence type="ECO:0000313" key="15">
    <source>
        <dbReference type="EMBL" id="OON40886.1"/>
    </source>
</evidence>
<keyword evidence="8 13" id="KW-1133">Transmembrane helix</keyword>
<dbReference type="NCBIfam" id="TIGR01726">
    <property type="entry name" value="HEQRo_perm_3TM"/>
    <property type="match status" value="1"/>
</dbReference>
<keyword evidence="4" id="KW-1003">Cell membrane</keyword>
<evidence type="ECO:0000256" key="1">
    <source>
        <dbReference type="ARBA" id="ARBA00004429"/>
    </source>
</evidence>
<dbReference type="GO" id="GO:0043190">
    <property type="term" value="C:ATP-binding cassette (ABC) transporter complex"/>
    <property type="evidence" value="ECO:0007669"/>
    <property type="project" value="InterPro"/>
</dbReference>
<keyword evidence="6 13" id="KW-0812">Transmembrane</keyword>
<sequence length="240" mass="25877">MNDFIPLASAAGTTVGLAVCALLIGLVLAMLFAGCESSPVKPLAWLATGLVTLIRGLPEILVVLSIYFGASQLLISLSDGFSLNLGLFTLPIKVNIENFNVSPFLCGVIALSLLYSAYASQTLRGALKAVPHGQWESGMALGMSKSAIFFRLIMPQMWRHALPGLGNQWLVLLKDTALVSLISVNDIMLQTKSIITYTQQPFNGYLVAAAIYLIITLLSQQVLKYIDARATRFERGSHGC</sequence>
<dbReference type="PANTHER" id="PTHR30133:SF2">
    <property type="entry name" value="ARGININE ABC TRANSPORTER PERMEASE PROTEIN ARTQ"/>
    <property type="match status" value="1"/>
</dbReference>
<dbReference type="GO" id="GO:0006865">
    <property type="term" value="P:amino acid transport"/>
    <property type="evidence" value="ECO:0007669"/>
    <property type="project" value="UniProtKB-KW"/>
</dbReference>
<keyword evidence="16" id="KW-1185">Reference proteome</keyword>
<feature type="transmembrane region" description="Helical" evidence="13">
    <location>
        <begin position="99"/>
        <end position="118"/>
    </location>
</feature>
<evidence type="ECO:0000256" key="6">
    <source>
        <dbReference type="ARBA" id="ARBA00022692"/>
    </source>
</evidence>
<evidence type="ECO:0000256" key="13">
    <source>
        <dbReference type="RuleBase" id="RU363032"/>
    </source>
</evidence>
<dbReference type="GO" id="GO:0022857">
    <property type="term" value="F:transmembrane transporter activity"/>
    <property type="evidence" value="ECO:0007669"/>
    <property type="project" value="InterPro"/>
</dbReference>
<evidence type="ECO:0000256" key="10">
    <source>
        <dbReference type="ARBA" id="ARBA00055654"/>
    </source>
</evidence>
<reference evidence="15 16" key="1">
    <citation type="submission" date="2016-12" db="EMBL/GenBank/DDBJ databases">
        <title>Izhakiella australiana sp. nov. of genus Izhakiella isolated from Australian desert.</title>
        <authorList>
            <person name="Ji M."/>
        </authorList>
    </citation>
    <scope>NUCLEOTIDE SEQUENCE [LARGE SCALE GENOMIC DNA]</scope>
    <source>
        <strain evidence="15 16">D4N98</strain>
    </source>
</reference>
<dbReference type="AlphaFoldDB" id="A0A1S8YQ27"/>
<comment type="subunit">
    <text evidence="11">The complex is composed of two ATP-binding proteins (ArtP), two transmembrane proteins (ArtM and ArtQ) and two solute-binding proteins (ArtJ and ArtI).</text>
</comment>
<feature type="transmembrane region" description="Helical" evidence="13">
    <location>
        <begin position="6"/>
        <end position="31"/>
    </location>
</feature>
<comment type="subcellular location">
    <subcellularLocation>
        <location evidence="1">Cell inner membrane</location>
        <topology evidence="1">Multi-pass membrane protein</topology>
    </subcellularLocation>
    <subcellularLocation>
        <location evidence="13">Cell membrane</location>
        <topology evidence="13">Multi-pass membrane protein</topology>
    </subcellularLocation>
</comment>
<dbReference type="OrthoDB" id="9815029at2"/>
<dbReference type="PROSITE" id="PS50928">
    <property type="entry name" value="ABC_TM1"/>
    <property type="match status" value="1"/>
</dbReference>
<feature type="transmembrane region" description="Helical" evidence="13">
    <location>
        <begin position="43"/>
        <end position="67"/>
    </location>
</feature>
<evidence type="ECO:0000256" key="2">
    <source>
        <dbReference type="ARBA" id="ARBA00010072"/>
    </source>
</evidence>
<dbReference type="FunFam" id="1.10.3720.10:FF:000027">
    <property type="entry name" value="Arginine ABC transporter, permease protein ArtQ"/>
    <property type="match status" value="1"/>
</dbReference>
<evidence type="ECO:0000256" key="12">
    <source>
        <dbReference type="ARBA" id="ARBA00069341"/>
    </source>
</evidence>
<dbReference type="InterPro" id="IPR035906">
    <property type="entry name" value="MetI-like_sf"/>
</dbReference>
<dbReference type="PANTHER" id="PTHR30133">
    <property type="entry name" value="CATIONIC AMINO ACID TRANSPORTER, MEMBRANE COMPONENT"/>
    <property type="match status" value="1"/>
</dbReference>
<feature type="domain" description="ABC transmembrane type-1" evidence="14">
    <location>
        <begin position="11"/>
        <end position="223"/>
    </location>
</feature>
<dbReference type="Proteomes" id="UP000190667">
    <property type="component" value="Unassembled WGS sequence"/>
</dbReference>
<evidence type="ECO:0000256" key="7">
    <source>
        <dbReference type="ARBA" id="ARBA00022970"/>
    </source>
</evidence>
<evidence type="ECO:0000256" key="3">
    <source>
        <dbReference type="ARBA" id="ARBA00022448"/>
    </source>
</evidence>
<comment type="function">
    <text evidence="10">Part of the ABC transporter complex ArtPIQMJ involved in arginine transport. Probably responsible for the translocation of the substrate across the membrane.</text>
</comment>
<comment type="similarity">
    <text evidence="2">Belongs to the binding-protein-dependent transport system permease family. HisMQ subfamily.</text>
</comment>
<gene>
    <name evidence="15" type="ORF">BTJ39_07400</name>
</gene>
<evidence type="ECO:0000313" key="16">
    <source>
        <dbReference type="Proteomes" id="UP000190667"/>
    </source>
</evidence>
<protein>
    <recommendedName>
        <fullName evidence="12">Arginine ABC transporter permease protein ArtQ</fullName>
    </recommendedName>
</protein>
<dbReference type="RefSeq" id="WP_078002020.1">
    <property type="nucleotide sequence ID" value="NZ_MRUL01000003.1"/>
</dbReference>
<dbReference type="InterPro" id="IPR051613">
    <property type="entry name" value="ABC_transp_permease_HisMQ"/>
</dbReference>
<dbReference type="InterPro" id="IPR010065">
    <property type="entry name" value="AA_ABC_transptr_permease_3TM"/>
</dbReference>
<keyword evidence="9 13" id="KW-0472">Membrane</keyword>
<dbReference type="SUPFAM" id="SSF161098">
    <property type="entry name" value="MetI-like"/>
    <property type="match status" value="1"/>
</dbReference>
<organism evidence="15 16">
    <name type="scientific">Izhakiella australiensis</name>
    <dbReference type="NCBI Taxonomy" id="1926881"/>
    <lineage>
        <taxon>Bacteria</taxon>
        <taxon>Pseudomonadati</taxon>
        <taxon>Pseudomonadota</taxon>
        <taxon>Gammaproteobacteria</taxon>
        <taxon>Enterobacterales</taxon>
        <taxon>Erwiniaceae</taxon>
        <taxon>Izhakiella</taxon>
    </lineage>
</organism>
<evidence type="ECO:0000256" key="4">
    <source>
        <dbReference type="ARBA" id="ARBA00022475"/>
    </source>
</evidence>
<keyword evidence="7" id="KW-0029">Amino-acid transport</keyword>
<keyword evidence="5" id="KW-0997">Cell inner membrane</keyword>
<name>A0A1S8YQ27_9GAMM</name>
<accession>A0A1S8YQ27</accession>
<dbReference type="InterPro" id="IPR000515">
    <property type="entry name" value="MetI-like"/>
</dbReference>
<evidence type="ECO:0000259" key="14">
    <source>
        <dbReference type="PROSITE" id="PS50928"/>
    </source>
</evidence>
<comment type="caution">
    <text evidence="15">The sequence shown here is derived from an EMBL/GenBank/DDBJ whole genome shotgun (WGS) entry which is preliminary data.</text>
</comment>
<feature type="transmembrane region" description="Helical" evidence="13">
    <location>
        <begin position="204"/>
        <end position="223"/>
    </location>
</feature>
<keyword evidence="3 13" id="KW-0813">Transport</keyword>
<dbReference type="Gene3D" id="1.10.3720.10">
    <property type="entry name" value="MetI-like"/>
    <property type="match status" value="1"/>
</dbReference>
<dbReference type="NCBIfam" id="NF008337">
    <property type="entry name" value="PRK11123.1"/>
    <property type="match status" value="1"/>
</dbReference>
<dbReference type="Pfam" id="PF00528">
    <property type="entry name" value="BPD_transp_1"/>
    <property type="match status" value="1"/>
</dbReference>
<dbReference type="STRING" id="1926881.BTJ39_07400"/>